<sequence length="103" mass="11381">RVGVPVANRTRSETQGLIGFFVNTQVLKAEFTTQTTVAELLQQVKQQTLAAQANQDLPFEQVVEVVRPQRSLSHSPIFQAMLSWQNNETSDLALGNMNLQGVA</sequence>
<comment type="caution">
    <text evidence="2">The sequence shown here is derived from an EMBL/GenBank/DDBJ whole genome shotgun (WGS) entry which is preliminary data.</text>
</comment>
<dbReference type="PANTHER" id="PTHR45398">
    <property type="match status" value="1"/>
</dbReference>
<evidence type="ECO:0000313" key="3">
    <source>
        <dbReference type="Proteomes" id="UP000004471"/>
    </source>
</evidence>
<dbReference type="InterPro" id="IPR001242">
    <property type="entry name" value="Condensation_dom"/>
</dbReference>
<accession>F3FW34</accession>
<name>F3FW34_PSESX</name>
<feature type="non-terminal residue" evidence="2">
    <location>
        <position position="103"/>
    </location>
</feature>
<dbReference type="HOGENOM" id="CLU_2269546_0_0_6"/>
<organism evidence="2 3">
    <name type="scientific">Pseudomonas syringae pv. japonica str. M301072</name>
    <dbReference type="NCBI Taxonomy" id="629262"/>
    <lineage>
        <taxon>Bacteria</taxon>
        <taxon>Pseudomonadati</taxon>
        <taxon>Pseudomonadota</taxon>
        <taxon>Gammaproteobacteria</taxon>
        <taxon>Pseudomonadales</taxon>
        <taxon>Pseudomonadaceae</taxon>
        <taxon>Pseudomonas</taxon>
        <taxon>Pseudomonas syringae</taxon>
    </lineage>
</organism>
<proteinExistence type="predicted"/>
<protein>
    <submittedName>
        <fullName evidence="2">Amino acid adenylation</fullName>
    </submittedName>
</protein>
<dbReference type="AlphaFoldDB" id="F3FW34"/>
<dbReference type="Pfam" id="PF00668">
    <property type="entry name" value="Condensation"/>
    <property type="match status" value="1"/>
</dbReference>
<gene>
    <name evidence="2" type="ORF">PSYJA_37984</name>
</gene>
<dbReference type="SUPFAM" id="SSF52777">
    <property type="entry name" value="CoA-dependent acyltransferases"/>
    <property type="match status" value="1"/>
</dbReference>
<dbReference type="EMBL" id="AEAH01002524">
    <property type="protein sequence ID" value="EGH34426.1"/>
    <property type="molecule type" value="Genomic_DNA"/>
</dbReference>
<dbReference type="Gene3D" id="3.30.559.30">
    <property type="entry name" value="Nonribosomal peptide synthetase, condensation domain"/>
    <property type="match status" value="1"/>
</dbReference>
<reference evidence="2 3" key="1">
    <citation type="journal article" date="2011" name="PLoS Pathog.">
        <title>Dynamic evolution of pathogenicity revealed by sequencing and comparative genomics of 19 Pseudomonas syringae isolates.</title>
        <authorList>
            <person name="Baltrus D.A."/>
            <person name="Nishimura M.T."/>
            <person name="Romanchuk A."/>
            <person name="Chang J.H."/>
            <person name="Mukhtar M.S."/>
            <person name="Cherkis K."/>
            <person name="Roach J."/>
            <person name="Grant S.R."/>
            <person name="Jones C.D."/>
            <person name="Dangl J.L."/>
        </authorList>
    </citation>
    <scope>NUCLEOTIDE SEQUENCE [LARGE SCALE GENOMIC DNA]</scope>
    <source>
        <strain evidence="3">M301072PT</strain>
    </source>
</reference>
<evidence type="ECO:0000313" key="2">
    <source>
        <dbReference type="EMBL" id="EGH34426.1"/>
    </source>
</evidence>
<feature type="non-terminal residue" evidence="2">
    <location>
        <position position="1"/>
    </location>
</feature>
<evidence type="ECO:0000259" key="1">
    <source>
        <dbReference type="Pfam" id="PF00668"/>
    </source>
</evidence>
<feature type="domain" description="Condensation" evidence="1">
    <location>
        <begin position="2"/>
        <end position="99"/>
    </location>
</feature>
<dbReference type="GO" id="GO:0003824">
    <property type="term" value="F:catalytic activity"/>
    <property type="evidence" value="ECO:0007669"/>
    <property type="project" value="InterPro"/>
</dbReference>
<dbReference type="Proteomes" id="UP000004471">
    <property type="component" value="Unassembled WGS sequence"/>
</dbReference>
<dbReference type="PANTHER" id="PTHR45398:SF1">
    <property type="entry name" value="ENZYME, PUTATIVE (JCVI)-RELATED"/>
    <property type="match status" value="1"/>
</dbReference>